<proteinExistence type="predicted"/>
<sequence>MAAAIVAVLAVVAILVAGLAVRLATDPLADPTAASASPTAPAVPMAPAPAPELTTPTPTPTPDPPTPQESFHNGEREQPLPDPVPLSTALPPFTDQYPDPTDWLASTGVTGITVIPTDDPTLNCGLTDGNITYAGCYQDQHRMVVFVWWNADSSEAERTFLVAHEFSHWVQWDRYFDVIYAAAQQGFNGTPDWRGLLESDASCRVLSWGGYDESVVASSSTPCTTEGWYEGWFLDRARAIGVQF</sequence>
<feature type="compositionally biased region" description="Low complexity" evidence="1">
    <location>
        <begin position="30"/>
        <end position="43"/>
    </location>
</feature>
<feature type="region of interest" description="Disordered" evidence="1">
    <location>
        <begin position="30"/>
        <end position="92"/>
    </location>
</feature>
<dbReference type="OrthoDB" id="5068709at2"/>
<accession>A0A4Z1DZM7</accession>
<keyword evidence="3" id="KW-1185">Reference proteome</keyword>
<organism evidence="2 3">
    <name type="scientific">Serinibacter arcticus</name>
    <dbReference type="NCBI Taxonomy" id="1655435"/>
    <lineage>
        <taxon>Bacteria</taxon>
        <taxon>Bacillati</taxon>
        <taxon>Actinomycetota</taxon>
        <taxon>Actinomycetes</taxon>
        <taxon>Micrococcales</taxon>
        <taxon>Beutenbergiaceae</taxon>
        <taxon>Serinibacter</taxon>
    </lineage>
</organism>
<dbReference type="Proteomes" id="UP000297318">
    <property type="component" value="Unassembled WGS sequence"/>
</dbReference>
<feature type="compositionally biased region" description="Pro residues" evidence="1">
    <location>
        <begin position="57"/>
        <end position="67"/>
    </location>
</feature>
<comment type="caution">
    <text evidence="2">The sequence shown here is derived from an EMBL/GenBank/DDBJ whole genome shotgun (WGS) entry which is preliminary data.</text>
</comment>
<dbReference type="EMBL" id="RHPJ01000003">
    <property type="protein sequence ID" value="TGO04490.1"/>
    <property type="molecule type" value="Genomic_DNA"/>
</dbReference>
<evidence type="ECO:0000256" key="1">
    <source>
        <dbReference type="SAM" id="MobiDB-lite"/>
    </source>
</evidence>
<name>A0A4Z1DZM7_9MICO</name>
<evidence type="ECO:0000313" key="2">
    <source>
        <dbReference type="EMBL" id="TGO04490.1"/>
    </source>
</evidence>
<protein>
    <submittedName>
        <fullName evidence="2">Uncharacterized protein</fullName>
    </submittedName>
</protein>
<dbReference type="RefSeq" id="WP_135850079.1">
    <property type="nucleotide sequence ID" value="NZ_RHPJ01000003.1"/>
</dbReference>
<dbReference type="AlphaFoldDB" id="A0A4Z1DZM7"/>
<evidence type="ECO:0000313" key="3">
    <source>
        <dbReference type="Proteomes" id="UP000297318"/>
    </source>
</evidence>
<gene>
    <name evidence="2" type="ORF">SERN_2083</name>
</gene>
<reference evidence="2 3" key="1">
    <citation type="submission" date="2018-11" db="EMBL/GenBank/DDBJ databases">
        <title>Complete genome sequencing of the Actinobacteria Serinibacter sp. K3-2.</title>
        <authorList>
            <person name="Rakitin A.L."/>
            <person name="Beletsky A.V."/>
            <person name="Mardanov A.V."/>
            <person name="Ravin N.V."/>
            <person name="Gromova A.S."/>
            <person name="Filippova S.N."/>
            <person name="Gal'Chenko V.F."/>
        </authorList>
    </citation>
    <scope>NUCLEOTIDE SEQUENCE [LARGE SCALE GENOMIC DNA]</scope>
    <source>
        <strain evidence="2 3">K3-2</strain>
    </source>
</reference>